<keyword evidence="3 6" id="KW-0812">Transmembrane</keyword>
<dbReference type="PANTHER" id="PTHR38459:SF1">
    <property type="entry name" value="PROPHAGE BACTOPRENOL-LINKED GLUCOSE TRANSLOCASE HOMOLOG"/>
    <property type="match status" value="1"/>
</dbReference>
<dbReference type="Pfam" id="PF04138">
    <property type="entry name" value="GtrA_DPMS_TM"/>
    <property type="match status" value="1"/>
</dbReference>
<evidence type="ECO:0000256" key="3">
    <source>
        <dbReference type="ARBA" id="ARBA00022692"/>
    </source>
</evidence>
<comment type="caution">
    <text evidence="8">The sequence shown here is derived from an EMBL/GenBank/DDBJ whole genome shotgun (WGS) entry which is preliminary data.</text>
</comment>
<comment type="subcellular location">
    <subcellularLocation>
        <location evidence="1">Membrane</location>
        <topology evidence="1">Multi-pass membrane protein</topology>
    </subcellularLocation>
</comment>
<comment type="similarity">
    <text evidence="2">Belongs to the GtrA family.</text>
</comment>
<feature type="transmembrane region" description="Helical" evidence="6">
    <location>
        <begin position="78"/>
        <end position="98"/>
    </location>
</feature>
<feature type="transmembrane region" description="Helical" evidence="6">
    <location>
        <begin position="118"/>
        <end position="140"/>
    </location>
</feature>
<evidence type="ECO:0000256" key="4">
    <source>
        <dbReference type="ARBA" id="ARBA00022989"/>
    </source>
</evidence>
<evidence type="ECO:0000256" key="5">
    <source>
        <dbReference type="ARBA" id="ARBA00023136"/>
    </source>
</evidence>
<feature type="domain" description="GtrA/DPMS transmembrane" evidence="7">
    <location>
        <begin position="18"/>
        <end position="144"/>
    </location>
</feature>
<protein>
    <submittedName>
        <fullName evidence="8">Membrane protein</fullName>
    </submittedName>
</protein>
<dbReference type="Proteomes" id="UP000034160">
    <property type="component" value="Unassembled WGS sequence"/>
</dbReference>
<dbReference type="GO" id="GO:0000271">
    <property type="term" value="P:polysaccharide biosynthetic process"/>
    <property type="evidence" value="ECO:0007669"/>
    <property type="project" value="InterPro"/>
</dbReference>
<dbReference type="InterPro" id="IPR051401">
    <property type="entry name" value="GtrA_CellWall_Glycosyl"/>
</dbReference>
<feature type="transmembrane region" description="Helical" evidence="6">
    <location>
        <begin position="15"/>
        <end position="39"/>
    </location>
</feature>
<organism evidence="8 9">
    <name type="scientific">Candidatus Amesbacteria bacterium GW2011_GWA2_42_12</name>
    <dbReference type="NCBI Taxonomy" id="1618356"/>
    <lineage>
        <taxon>Bacteria</taxon>
        <taxon>Candidatus Amesiibacteriota</taxon>
    </lineage>
</organism>
<evidence type="ECO:0000256" key="6">
    <source>
        <dbReference type="SAM" id="Phobius"/>
    </source>
</evidence>
<dbReference type="PANTHER" id="PTHR38459">
    <property type="entry name" value="PROPHAGE BACTOPRENOL-LINKED GLUCOSE TRANSLOCASE HOMOLOG"/>
    <property type="match status" value="1"/>
</dbReference>
<dbReference type="GO" id="GO:0005886">
    <property type="term" value="C:plasma membrane"/>
    <property type="evidence" value="ECO:0007669"/>
    <property type="project" value="TreeGrafter"/>
</dbReference>
<keyword evidence="5 6" id="KW-0472">Membrane</keyword>
<evidence type="ECO:0000256" key="2">
    <source>
        <dbReference type="ARBA" id="ARBA00009399"/>
    </source>
</evidence>
<evidence type="ECO:0000313" key="9">
    <source>
        <dbReference type="Proteomes" id="UP000034160"/>
    </source>
</evidence>
<dbReference type="InterPro" id="IPR007267">
    <property type="entry name" value="GtrA_DPMS_TM"/>
</dbReference>
<evidence type="ECO:0000259" key="7">
    <source>
        <dbReference type="Pfam" id="PF04138"/>
    </source>
</evidence>
<dbReference type="EMBL" id="LCCN01000025">
    <property type="protein sequence ID" value="KKS30979.1"/>
    <property type="molecule type" value="Genomic_DNA"/>
</dbReference>
<reference evidence="8 9" key="1">
    <citation type="journal article" date="2015" name="Nature">
        <title>rRNA introns, odd ribosomes, and small enigmatic genomes across a large radiation of phyla.</title>
        <authorList>
            <person name="Brown C.T."/>
            <person name="Hug L.A."/>
            <person name="Thomas B.C."/>
            <person name="Sharon I."/>
            <person name="Castelle C.J."/>
            <person name="Singh A."/>
            <person name="Wilkins M.J."/>
            <person name="Williams K.H."/>
            <person name="Banfield J.F."/>
        </authorList>
    </citation>
    <scope>NUCLEOTIDE SEQUENCE [LARGE SCALE GENOMIC DNA]</scope>
</reference>
<feature type="transmembrane region" description="Helical" evidence="6">
    <location>
        <begin position="45"/>
        <end position="66"/>
    </location>
</feature>
<dbReference type="STRING" id="1618356.UU93_C0025G0003"/>
<keyword evidence="4 6" id="KW-1133">Transmembrane helix</keyword>
<proteinExistence type="inferred from homology"/>
<name>A0A0G0Y2C0_9BACT</name>
<accession>A0A0G0Y2C0</accession>
<evidence type="ECO:0000256" key="1">
    <source>
        <dbReference type="ARBA" id="ARBA00004141"/>
    </source>
</evidence>
<gene>
    <name evidence="8" type="ORF">UU93_C0025G0003</name>
</gene>
<dbReference type="AlphaFoldDB" id="A0A0G0Y2C0"/>
<sequence length="159" mass="18764">MRKIFSYLYSVRKQFLNYFITGISGTILDIGLLFLFTNVGHMRPVFAVMINQLVVFGYIFLLNKYWTFRATGTTHKQVMRFLVVYAGNYCIAVAWMWLFTERFNFGANLGHIYLLLEVYYNILVRMANIALSICWNFLIYKYFVYRSEPLRSDSSGSIE</sequence>
<evidence type="ECO:0000313" key="8">
    <source>
        <dbReference type="EMBL" id="KKS30979.1"/>
    </source>
</evidence>